<keyword evidence="8" id="KW-1185">Reference proteome</keyword>
<dbReference type="GO" id="GO:0003352">
    <property type="term" value="P:regulation of cilium movement"/>
    <property type="evidence" value="ECO:0007669"/>
    <property type="project" value="TreeGrafter"/>
</dbReference>
<proteinExistence type="predicted"/>
<dbReference type="Proteomes" id="UP000694680">
    <property type="component" value="Chromosome 24"/>
</dbReference>
<evidence type="ECO:0000313" key="8">
    <source>
        <dbReference type="Proteomes" id="UP000694680"/>
    </source>
</evidence>
<dbReference type="GO" id="GO:0005858">
    <property type="term" value="C:axonemal dynein complex"/>
    <property type="evidence" value="ECO:0007669"/>
    <property type="project" value="InterPro"/>
</dbReference>
<evidence type="ECO:0000256" key="3">
    <source>
        <dbReference type="ARBA" id="ARBA00023054"/>
    </source>
</evidence>
<feature type="domain" description="Dynein regulatory complex protein 1/2 N-terminal" evidence="6">
    <location>
        <begin position="12"/>
        <end position="90"/>
    </location>
</feature>
<reference evidence="7" key="3">
    <citation type="submission" date="2025-09" db="UniProtKB">
        <authorList>
            <consortium name="Ensembl"/>
        </authorList>
    </citation>
    <scope>IDENTIFICATION</scope>
</reference>
<dbReference type="Ensembl" id="ENSGWIT00000039433.1">
    <property type="protein sequence ID" value="ENSGWIP00000036173.1"/>
    <property type="gene ID" value="ENSGWIG00000018670.1"/>
</dbReference>
<dbReference type="GO" id="GO:0060285">
    <property type="term" value="P:cilium-dependent cell motility"/>
    <property type="evidence" value="ECO:0007669"/>
    <property type="project" value="TreeGrafter"/>
</dbReference>
<keyword evidence="2" id="KW-0282">Flagellum</keyword>
<evidence type="ECO:0000256" key="4">
    <source>
        <dbReference type="ARBA" id="ARBA00023069"/>
    </source>
</evidence>
<evidence type="ECO:0000256" key="2">
    <source>
        <dbReference type="ARBA" id="ARBA00022846"/>
    </source>
</evidence>
<dbReference type="PANTHER" id="PTHR21625:SF1">
    <property type="entry name" value="DYNEIN REGULATORY COMPLEX PROTEIN 1"/>
    <property type="match status" value="1"/>
</dbReference>
<accession>A0A8C5GVY2</accession>
<reference evidence="7" key="1">
    <citation type="submission" date="2020-06" db="EMBL/GenBank/DDBJ databases">
        <authorList>
            <consortium name="Wellcome Sanger Institute Data Sharing"/>
        </authorList>
    </citation>
    <scope>NUCLEOTIDE SEQUENCE [LARGE SCALE GENOMIC DNA]</scope>
</reference>
<reference evidence="7" key="2">
    <citation type="submission" date="2025-08" db="UniProtKB">
        <authorList>
            <consortium name="Ensembl"/>
        </authorList>
    </citation>
    <scope>IDENTIFICATION</scope>
</reference>
<dbReference type="InterPro" id="IPR039750">
    <property type="entry name" value="DRC1/DRC2"/>
</dbReference>
<dbReference type="Pfam" id="PF14772">
    <property type="entry name" value="NYD-SP28"/>
    <property type="match status" value="1"/>
</dbReference>
<name>A0A8C5GVY2_GOUWI</name>
<evidence type="ECO:0000313" key="7">
    <source>
        <dbReference type="Ensembl" id="ENSGWIP00000036173.1"/>
    </source>
</evidence>
<comment type="subcellular location">
    <subcellularLocation>
        <location evidence="1">Cytoplasm</location>
        <location evidence="1">Cytoskeleton</location>
        <location evidence="1">Flagellum axoneme</location>
    </subcellularLocation>
</comment>
<dbReference type="GO" id="GO:0070286">
    <property type="term" value="P:axonemal dynein complex assembly"/>
    <property type="evidence" value="ECO:0007669"/>
    <property type="project" value="InterPro"/>
</dbReference>
<dbReference type="AlphaFoldDB" id="A0A8C5GVY2"/>
<keyword evidence="3" id="KW-0175">Coiled coil</keyword>
<organism evidence="7 8">
    <name type="scientific">Gouania willdenowi</name>
    <name type="common">Blunt-snouted clingfish</name>
    <name type="synonym">Lepadogaster willdenowi</name>
    <dbReference type="NCBI Taxonomy" id="441366"/>
    <lineage>
        <taxon>Eukaryota</taxon>
        <taxon>Metazoa</taxon>
        <taxon>Chordata</taxon>
        <taxon>Craniata</taxon>
        <taxon>Vertebrata</taxon>
        <taxon>Euteleostomi</taxon>
        <taxon>Actinopterygii</taxon>
        <taxon>Neopterygii</taxon>
        <taxon>Teleostei</taxon>
        <taxon>Neoteleostei</taxon>
        <taxon>Acanthomorphata</taxon>
        <taxon>Ovalentaria</taxon>
        <taxon>Blenniimorphae</taxon>
        <taxon>Blenniiformes</taxon>
        <taxon>Gobiesocoidei</taxon>
        <taxon>Gobiesocidae</taxon>
        <taxon>Gobiesocinae</taxon>
        <taxon>Gouania</taxon>
    </lineage>
</organism>
<protein>
    <recommendedName>
        <fullName evidence="6">Dynein regulatory complex protein 1/2 N-terminal domain-containing protein</fullName>
    </recommendedName>
</protein>
<keyword evidence="5" id="KW-0966">Cell projection</keyword>
<evidence type="ECO:0000256" key="5">
    <source>
        <dbReference type="ARBA" id="ARBA00023273"/>
    </source>
</evidence>
<dbReference type="InterPro" id="IPR039505">
    <property type="entry name" value="DRC1/2_N"/>
</dbReference>
<dbReference type="PANTHER" id="PTHR21625">
    <property type="entry name" value="NYD-SP28 PROTEIN"/>
    <property type="match status" value="1"/>
</dbReference>
<keyword evidence="4" id="KW-0969">Cilium</keyword>
<evidence type="ECO:0000256" key="1">
    <source>
        <dbReference type="ARBA" id="ARBA00004611"/>
    </source>
</evidence>
<evidence type="ECO:0000259" key="6">
    <source>
        <dbReference type="Pfam" id="PF14772"/>
    </source>
</evidence>
<sequence length="399" mass="46548">MKPYNLCCRGMRLENDAKSSQEKFEEITNRWSLVTETMIPQELQKTLDSQRQLYAAIIEDKKKLIRDLLQLLKVRDNSYVEILKKNKEEIDLMETMMNDGKNSLTQAYREELAVTETVQQQEFEVLLSEKSKLDDDLVKLWEQELERLMERQKTMDDYEEQINKKIWECFNITNIARMKSLAQQQAYDRRQQQLTELSLLSKLTLIQQDNQEQIYSSSLLSKEQEILSLQAEMKNLKLKDKAKTEELAKKHQHLTKEHKRCLQQYERTLKKVKRLKIADANQIEEVWHTTDAEVKQLAERALKMDSMICENHLGLTWERPSMEASALVQPQTVEPKAAQSAAFQYSLGTMEASAGPLLDTDSEVERGMTIQAQKTVIKLFCDEAVSNKTFKQLVCSVKQ</sequence>